<evidence type="ECO:0000256" key="1">
    <source>
        <dbReference type="SAM" id="Phobius"/>
    </source>
</evidence>
<evidence type="ECO:0008006" key="4">
    <source>
        <dbReference type="Google" id="ProtNLM"/>
    </source>
</evidence>
<feature type="transmembrane region" description="Helical" evidence="1">
    <location>
        <begin position="54"/>
        <end position="78"/>
    </location>
</feature>
<keyword evidence="1" id="KW-1133">Transmembrane helix</keyword>
<feature type="transmembrane region" description="Helical" evidence="1">
    <location>
        <begin position="111"/>
        <end position="133"/>
    </location>
</feature>
<feature type="transmembrane region" description="Helical" evidence="1">
    <location>
        <begin position="85"/>
        <end position="105"/>
    </location>
</feature>
<dbReference type="Proteomes" id="UP000623842">
    <property type="component" value="Unassembled WGS sequence"/>
</dbReference>
<keyword evidence="1" id="KW-0472">Membrane</keyword>
<gene>
    <name evidence="2" type="ORF">GCM10017161_32310</name>
</gene>
<dbReference type="EMBL" id="BNCK01000008">
    <property type="protein sequence ID" value="GHG01202.1"/>
    <property type="molecule type" value="Genomic_DNA"/>
</dbReference>
<proteinExistence type="predicted"/>
<comment type="caution">
    <text evidence="2">The sequence shown here is derived from an EMBL/GenBank/DDBJ whole genome shotgun (WGS) entry which is preliminary data.</text>
</comment>
<organism evidence="2 3">
    <name type="scientific">Thalassotalea marina</name>
    <dbReference type="NCBI Taxonomy" id="1673741"/>
    <lineage>
        <taxon>Bacteria</taxon>
        <taxon>Pseudomonadati</taxon>
        <taxon>Pseudomonadota</taxon>
        <taxon>Gammaproteobacteria</taxon>
        <taxon>Alteromonadales</taxon>
        <taxon>Colwelliaceae</taxon>
        <taxon>Thalassotalea</taxon>
    </lineage>
</organism>
<evidence type="ECO:0000313" key="2">
    <source>
        <dbReference type="EMBL" id="GHG01202.1"/>
    </source>
</evidence>
<evidence type="ECO:0000313" key="3">
    <source>
        <dbReference type="Proteomes" id="UP000623842"/>
    </source>
</evidence>
<keyword evidence="3" id="KW-1185">Reference proteome</keyword>
<reference evidence="2" key="2">
    <citation type="submission" date="2020-09" db="EMBL/GenBank/DDBJ databases">
        <authorList>
            <person name="Sun Q."/>
            <person name="Kim S."/>
        </authorList>
    </citation>
    <scope>NUCLEOTIDE SEQUENCE</scope>
    <source>
        <strain evidence="2">KCTC 42731</strain>
    </source>
</reference>
<protein>
    <recommendedName>
        <fullName evidence="4">Sugar transporter</fullName>
    </recommendedName>
</protein>
<feature type="transmembrane region" description="Helical" evidence="1">
    <location>
        <begin position="12"/>
        <end position="34"/>
    </location>
</feature>
<sequence>MENNSQAPRWFSVCAVLALVWNLLGLLAFISHLMLTPEIIAQFPPEQQPLYQNIPVWVTAAFALAVIGGCLGCVLLIMRNSLAKIVLILSLLGVIVQNIYSFFIIDTIAVAGPSSAVMPILVIIIAMALILMANKGQQNHWLN</sequence>
<name>A0A919EMS4_9GAMM</name>
<keyword evidence="1" id="KW-0812">Transmembrane</keyword>
<dbReference type="AlphaFoldDB" id="A0A919EMS4"/>
<dbReference type="RefSeq" id="WP_189772769.1">
    <property type="nucleotide sequence ID" value="NZ_BNCK01000008.1"/>
</dbReference>
<accession>A0A919EMS4</accession>
<reference evidence="2" key="1">
    <citation type="journal article" date="2014" name="Int. J. Syst. Evol. Microbiol.">
        <title>Complete genome sequence of Corynebacterium casei LMG S-19264T (=DSM 44701T), isolated from a smear-ripened cheese.</title>
        <authorList>
            <consortium name="US DOE Joint Genome Institute (JGI-PGF)"/>
            <person name="Walter F."/>
            <person name="Albersmeier A."/>
            <person name="Kalinowski J."/>
            <person name="Ruckert C."/>
        </authorList>
    </citation>
    <scope>NUCLEOTIDE SEQUENCE</scope>
    <source>
        <strain evidence="2">KCTC 42731</strain>
    </source>
</reference>